<evidence type="ECO:0000313" key="2">
    <source>
        <dbReference type="Proteomes" id="UP000029558"/>
    </source>
</evidence>
<proteinExistence type="predicted"/>
<dbReference type="AlphaFoldDB" id="A0A1L6T9H1"/>
<reference evidence="1 2" key="1">
    <citation type="journal article" date="2014" name="Genome Announc.">
        <title>Comparative Genome Analysis of Two Isolates of the Fish Pathogen Piscirickettsia salmonis from Different Hosts Reveals Major Differences in Virulence-Associated Secretion Systems.</title>
        <authorList>
            <person name="Bohle H."/>
            <person name="Henriquez P."/>
            <person name="Grothusen H."/>
            <person name="Navas E."/>
            <person name="Sandoval A."/>
            <person name="Bustamante F."/>
            <person name="Bustos P."/>
            <person name="Mancilla M."/>
        </authorList>
    </citation>
    <scope>NUCLEOTIDE SEQUENCE [LARGE SCALE GENOMIC DNA]</scope>
    <source>
        <strain evidence="2">B1-32597</strain>
    </source>
</reference>
<dbReference type="Proteomes" id="UP000029558">
    <property type="component" value="Chromosome"/>
</dbReference>
<dbReference type="OrthoDB" id="5618414at2"/>
<dbReference type="GO" id="GO:0016301">
    <property type="term" value="F:kinase activity"/>
    <property type="evidence" value="ECO:0007669"/>
    <property type="project" value="UniProtKB-KW"/>
</dbReference>
<gene>
    <name evidence="1" type="ORF">KU39_630</name>
</gene>
<organism evidence="1 2">
    <name type="scientific">Piscirickettsia salmonis</name>
    <dbReference type="NCBI Taxonomy" id="1238"/>
    <lineage>
        <taxon>Bacteria</taxon>
        <taxon>Pseudomonadati</taxon>
        <taxon>Pseudomonadota</taxon>
        <taxon>Gammaproteobacteria</taxon>
        <taxon>Thiotrichales</taxon>
        <taxon>Piscirickettsiaceae</taxon>
        <taxon>Piscirickettsia</taxon>
    </lineage>
</organism>
<dbReference type="RefSeq" id="WP_027243136.1">
    <property type="nucleotide sequence ID" value="NZ_CP012508.1"/>
</dbReference>
<protein>
    <submittedName>
        <fullName evidence="1">Acetate kinase</fullName>
    </submittedName>
</protein>
<accession>A0A1L6T9H1</accession>
<evidence type="ECO:0000313" key="1">
    <source>
        <dbReference type="EMBL" id="ALB21814.1"/>
    </source>
</evidence>
<name>A0A1L6T9H1_PISSA</name>
<sequence length="277" mass="30581">MALQDLKNSIKELLLNIKRHENSKIFSRDKAERNVNQAVDKAASIASKLTAKVANTKLGARVLTKLNVNPEPVPDPSPSMDPVDNLEQVDSRSRAEILNGLLLQVNDLQLGRECLNLLVNGLQKKEAFWGKGNKAGYFHVPGHEGLKEELTECVAACKEQMLEDIRSSIENKAKSGGFEFGLGGSNYTLEMGNQSFGIPKRAYKICEIIDNSDLSAEEKFTKIKEIKVAALTYQPSFPWFRRLTGIGDTKESTNRFFANLDCAEDCYDGKSTAPAGP</sequence>
<keyword evidence="1" id="KW-0808">Transferase</keyword>
<dbReference type="EMBL" id="CP012508">
    <property type="protein sequence ID" value="ALB21814.1"/>
    <property type="molecule type" value="Genomic_DNA"/>
</dbReference>
<keyword evidence="1" id="KW-0418">Kinase</keyword>